<comment type="caution">
    <text evidence="1">The sequence shown here is derived from an EMBL/GenBank/DDBJ whole genome shotgun (WGS) entry which is preliminary data.</text>
</comment>
<dbReference type="EMBL" id="BSXV01000935">
    <property type="protein sequence ID" value="GME91176.1"/>
    <property type="molecule type" value="Genomic_DNA"/>
</dbReference>
<evidence type="ECO:0000313" key="2">
    <source>
        <dbReference type="Proteomes" id="UP001165101"/>
    </source>
</evidence>
<protein>
    <submittedName>
        <fullName evidence="1">Unnamed protein product</fullName>
    </submittedName>
</protein>
<evidence type="ECO:0000313" key="1">
    <source>
        <dbReference type="EMBL" id="GME91176.1"/>
    </source>
</evidence>
<dbReference type="Proteomes" id="UP001165101">
    <property type="component" value="Unassembled WGS sequence"/>
</dbReference>
<organism evidence="1 2">
    <name type="scientific">Candida boidinii</name>
    <name type="common">Yeast</name>
    <dbReference type="NCBI Taxonomy" id="5477"/>
    <lineage>
        <taxon>Eukaryota</taxon>
        <taxon>Fungi</taxon>
        <taxon>Dikarya</taxon>
        <taxon>Ascomycota</taxon>
        <taxon>Saccharomycotina</taxon>
        <taxon>Pichiomycetes</taxon>
        <taxon>Pichiales</taxon>
        <taxon>Pichiaceae</taxon>
        <taxon>Ogataea</taxon>
        <taxon>Ogataea/Candida clade</taxon>
    </lineage>
</organism>
<gene>
    <name evidence="1" type="ORF">Cboi01_000219500</name>
</gene>
<reference evidence="1" key="1">
    <citation type="submission" date="2023-04" db="EMBL/GenBank/DDBJ databases">
        <title>Candida boidinii NBRC 1967.</title>
        <authorList>
            <person name="Ichikawa N."/>
            <person name="Sato H."/>
            <person name="Tonouchi N."/>
        </authorList>
    </citation>
    <scope>NUCLEOTIDE SEQUENCE</scope>
    <source>
        <strain evidence="1">NBRC 1967</strain>
    </source>
</reference>
<name>A0ACB5TLP4_CANBO</name>
<proteinExistence type="predicted"/>
<keyword evidence="2" id="KW-1185">Reference proteome</keyword>
<sequence length="509" mass="58144">MDSTQFEQVFVQQQQHHHQQQSQQRHRVRQPLAQSHSYPQQCSYKKKEEHEIVQFMEKKAHQISIQEYKQSIHTHLRTLEQDQISNEKAPRPLQLSVRKLRTSLLNSVFDAVVKLRWSFATFSLMTYITDKYTSLVEINEKDYKMIGYCCLWIASKYVENKPKTKLVEILTKRCDVPKKDFLKVEMDILSALKWDLSHPTIDSFLDMSLIGGHSNTIENRIGALFLCELAHFNQEIIYNFPMSSIASAALSLTNHAINLNKETYVVKQPQLGKIESLLVRSIMNTPIAIRAKYFDRTNNTYPGIVGELICLANFVYERQQQQQQQQQSEATVVPSNSTVSNSHVGSPVQQFVQQSPISPESSPSRAYSYNSQIYQHHAAQCYTQQITALRTLHLDTSRVMSNGAAFIPTPGQTPVSQSYNSYSRGLSPAVSASASASSNSFNIMPNHFKAALSAQYVTPIQLQPPQILSQQQFQFSQLYRFQPGCPVVPTTVFSEDIVDEERSVKRRRI</sequence>
<accession>A0ACB5TLP4</accession>